<reference evidence="2" key="1">
    <citation type="journal article" date="2019" name="Int. J. Syst. Evol. Microbiol.">
        <title>The Global Catalogue of Microorganisms (GCM) 10K type strain sequencing project: providing services to taxonomists for standard genome sequencing and annotation.</title>
        <authorList>
            <consortium name="The Broad Institute Genomics Platform"/>
            <consortium name="The Broad Institute Genome Sequencing Center for Infectious Disease"/>
            <person name="Wu L."/>
            <person name="Ma J."/>
        </authorList>
    </citation>
    <scope>NUCLEOTIDE SEQUENCE [LARGE SCALE GENOMIC DNA]</scope>
    <source>
        <strain evidence="2">CCM 8897</strain>
    </source>
</reference>
<proteinExistence type="predicted"/>
<dbReference type="Proteomes" id="UP001596310">
    <property type="component" value="Unassembled WGS sequence"/>
</dbReference>
<evidence type="ECO:0000313" key="2">
    <source>
        <dbReference type="Proteomes" id="UP001596310"/>
    </source>
</evidence>
<gene>
    <name evidence="1" type="ORF">ACFQHW_07885</name>
</gene>
<comment type="caution">
    <text evidence="1">The sequence shown here is derived from an EMBL/GenBank/DDBJ whole genome shotgun (WGS) entry which is preliminary data.</text>
</comment>
<sequence>MGLIDRVKNCVWEDVLPFGQVPQHDHNVSSIVQAIDGTHIRVIAKDSPSTNARLVAPRLEDASLAMMEGIIQ</sequence>
<evidence type="ECO:0000313" key="1">
    <source>
        <dbReference type="EMBL" id="MFC6315480.1"/>
    </source>
</evidence>
<dbReference type="RefSeq" id="WP_225422166.1">
    <property type="nucleotide sequence ID" value="NZ_JBHSSM010000018.1"/>
</dbReference>
<keyword evidence="2" id="KW-1185">Reference proteome</keyword>
<name>A0ABW1UQZ5_9LACO</name>
<dbReference type="EMBL" id="JBHSSM010000018">
    <property type="protein sequence ID" value="MFC6315480.1"/>
    <property type="molecule type" value="Genomic_DNA"/>
</dbReference>
<accession>A0ABW1UQZ5</accession>
<protein>
    <submittedName>
        <fullName evidence="1">Uncharacterized protein</fullName>
    </submittedName>
</protein>
<organism evidence="1 2">
    <name type="scientific">Lapidilactobacillus achengensis</name>
    <dbReference type="NCBI Taxonomy" id="2486000"/>
    <lineage>
        <taxon>Bacteria</taxon>
        <taxon>Bacillati</taxon>
        <taxon>Bacillota</taxon>
        <taxon>Bacilli</taxon>
        <taxon>Lactobacillales</taxon>
        <taxon>Lactobacillaceae</taxon>
        <taxon>Lapidilactobacillus</taxon>
    </lineage>
</organism>